<accession>K1YX68</accession>
<reference evidence="1" key="1">
    <citation type="journal article" date="2012" name="Science">
        <title>Fermentation, hydrogen, and sulfur metabolism in multiple uncultivated bacterial phyla.</title>
        <authorList>
            <person name="Wrighton K.C."/>
            <person name="Thomas B.C."/>
            <person name="Sharon I."/>
            <person name="Miller C.S."/>
            <person name="Castelle C.J."/>
            <person name="VerBerkmoes N.C."/>
            <person name="Wilkins M.J."/>
            <person name="Hettich R.L."/>
            <person name="Lipton M.S."/>
            <person name="Williams K.H."/>
            <person name="Long P.E."/>
            <person name="Banfield J.F."/>
        </authorList>
    </citation>
    <scope>NUCLEOTIDE SEQUENCE [LARGE SCALE GENOMIC DNA]</scope>
</reference>
<gene>
    <name evidence="1" type="ORF">ACD_78C00201G0009</name>
</gene>
<dbReference type="AlphaFoldDB" id="K1YX68"/>
<protein>
    <submittedName>
        <fullName evidence="1">Uncharacterized protein</fullName>
    </submittedName>
</protein>
<dbReference type="EMBL" id="AMFJ01034201">
    <property type="protein sequence ID" value="EKD29954.1"/>
    <property type="molecule type" value="Genomic_DNA"/>
</dbReference>
<comment type="caution">
    <text evidence="1">The sequence shown here is derived from an EMBL/GenBank/DDBJ whole genome shotgun (WGS) entry which is preliminary data.</text>
</comment>
<sequence length="99" mass="11956">MKLQEFSSLEDIKMRERIISWFAGTERAIEKPENIINPVRVGNMITFQYDAQFCECPYWEKREWEFVSFREEDSWGANMLRMNISHRVEKCILNEMVAQ</sequence>
<organism evidence="1">
    <name type="scientific">uncultured bacterium</name>
    <name type="common">gcode 4</name>
    <dbReference type="NCBI Taxonomy" id="1234023"/>
    <lineage>
        <taxon>Bacteria</taxon>
        <taxon>environmental samples</taxon>
    </lineage>
</organism>
<evidence type="ECO:0000313" key="1">
    <source>
        <dbReference type="EMBL" id="EKD29954.1"/>
    </source>
</evidence>
<proteinExistence type="predicted"/>
<name>K1YX68_9BACT</name>